<dbReference type="InterPro" id="IPR027417">
    <property type="entry name" value="P-loop_NTPase"/>
</dbReference>
<accession>A0A073J5J9</accession>
<dbReference type="InterPro" id="IPR036640">
    <property type="entry name" value="ABC1_TM_sf"/>
</dbReference>
<feature type="transmembrane region" description="Helical" evidence="8">
    <location>
        <begin position="270"/>
        <end position="292"/>
    </location>
</feature>
<evidence type="ECO:0000256" key="4">
    <source>
        <dbReference type="ARBA" id="ARBA00022840"/>
    </source>
</evidence>
<dbReference type="PANTHER" id="PTHR43394">
    <property type="entry name" value="ATP-DEPENDENT PERMEASE MDL1, MITOCHONDRIAL"/>
    <property type="match status" value="1"/>
</dbReference>
<keyword evidence="5 8" id="KW-1133">Transmembrane helix</keyword>
<proteinExistence type="predicted"/>
<evidence type="ECO:0000259" key="9">
    <source>
        <dbReference type="PROSITE" id="PS50893"/>
    </source>
</evidence>
<comment type="caution">
    <text evidence="11">The sequence shown here is derived from an EMBL/GenBank/DDBJ whole genome shotgun (WGS) entry which is preliminary data.</text>
</comment>
<evidence type="ECO:0000256" key="6">
    <source>
        <dbReference type="ARBA" id="ARBA00023136"/>
    </source>
</evidence>
<dbReference type="Proteomes" id="UP000027746">
    <property type="component" value="Unassembled WGS sequence"/>
</dbReference>
<dbReference type="SMART" id="SM00382">
    <property type="entry name" value="AAA"/>
    <property type="match status" value="1"/>
</dbReference>
<dbReference type="FunFam" id="1.20.1560.10:FF:000070">
    <property type="entry name" value="Multidrug ABC transporter ATP-binding protein"/>
    <property type="match status" value="1"/>
</dbReference>
<dbReference type="GO" id="GO:0005524">
    <property type="term" value="F:ATP binding"/>
    <property type="evidence" value="ECO:0007669"/>
    <property type="project" value="UniProtKB-KW"/>
</dbReference>
<dbReference type="GO" id="GO:0015421">
    <property type="term" value="F:ABC-type oligopeptide transporter activity"/>
    <property type="evidence" value="ECO:0007669"/>
    <property type="project" value="TreeGrafter"/>
</dbReference>
<dbReference type="Pfam" id="PF00005">
    <property type="entry name" value="ABC_tran"/>
    <property type="match status" value="1"/>
</dbReference>
<sequence length="612" mass="67167">MFKYFENLVDPYAPFAETNTPPTRLWPFMREYAKPFKTVFILAGILSIVIAAIEIGLIYYMGRVVDLLQGTPSEVWAAHKVELIAVAIFILTLRPLIQLLDVMLLNNTIIVNFGTLIRWRSHKHVLRQSVGWFENDFAGRIANRIMQTPPAAGEVVFQVFDAISYSLAYMIGAAVLLSTSDPRLLLPLVIWMVLYGLLINWTTRRVGPASKAASDARSAVTGRVVDAYTNIHSVKMFAHHDSELNYAKEAIEHTRKTFQTEMRIFTTMDFALVVLNGLLIVGVVGWAIALWVQGQASVGTVAAATALALRLNAMTGWIMWALTTFFRELGVVAEGMETIAQPVTLVDAPKAKPLVLTDGRIELKGLTHHYGRASGGLEAIDLTIQPGEKVGLIGRSGAGKSTLVKLLLRFYDPESGRIEIDGQDITKVTQDSLRLSVGMVQQESSLLHRSVRENILYGKPDATEAEMIAAAKQAEAHDFIMTLTDPAGNVGYDAQVGERGVKLSGGQRQRVTLARVILKNAPILLLDEATSALDSEVEEAIQGTLYKMMEGKTVIAIAHRLSTIAEMDRILVLDAGKIIEDGSHDALLAKGGLYSQFWTRQSGGFLNPEDPA</sequence>
<evidence type="ECO:0000256" key="5">
    <source>
        <dbReference type="ARBA" id="ARBA00022989"/>
    </source>
</evidence>
<dbReference type="InterPro" id="IPR039421">
    <property type="entry name" value="Type_1_exporter"/>
</dbReference>
<dbReference type="SUPFAM" id="SSF90123">
    <property type="entry name" value="ABC transporter transmembrane region"/>
    <property type="match status" value="1"/>
</dbReference>
<gene>
    <name evidence="11" type="ORF">SUH3_09715</name>
</gene>
<feature type="domain" description="ABC transporter" evidence="9">
    <location>
        <begin position="361"/>
        <end position="600"/>
    </location>
</feature>
<name>A0A073J5J9_9RHOB</name>
<dbReference type="PANTHER" id="PTHR43394:SF1">
    <property type="entry name" value="ATP-BINDING CASSETTE SUB-FAMILY B MEMBER 10, MITOCHONDRIAL"/>
    <property type="match status" value="1"/>
</dbReference>
<dbReference type="InterPro" id="IPR003439">
    <property type="entry name" value="ABC_transporter-like_ATP-bd"/>
</dbReference>
<evidence type="ECO:0000313" key="11">
    <source>
        <dbReference type="EMBL" id="KEJ97040.1"/>
    </source>
</evidence>
<dbReference type="Gene3D" id="3.40.50.300">
    <property type="entry name" value="P-loop containing nucleotide triphosphate hydrolases"/>
    <property type="match status" value="1"/>
</dbReference>
<feature type="transmembrane region" description="Helical" evidence="8">
    <location>
        <begin position="155"/>
        <end position="178"/>
    </location>
</feature>
<keyword evidence="6 8" id="KW-0472">Membrane</keyword>
<dbReference type="PROSITE" id="PS50929">
    <property type="entry name" value="ABC_TM1F"/>
    <property type="match status" value="1"/>
</dbReference>
<evidence type="ECO:0000256" key="3">
    <source>
        <dbReference type="ARBA" id="ARBA00022741"/>
    </source>
</evidence>
<protein>
    <submittedName>
        <fullName evidence="11">Multidrug ABC transporter ATP-binding protein</fullName>
    </submittedName>
</protein>
<evidence type="ECO:0000256" key="2">
    <source>
        <dbReference type="ARBA" id="ARBA00022692"/>
    </source>
</evidence>
<dbReference type="GO" id="GO:0016887">
    <property type="term" value="F:ATP hydrolysis activity"/>
    <property type="evidence" value="ECO:0007669"/>
    <property type="project" value="InterPro"/>
</dbReference>
<feature type="transmembrane region" description="Helical" evidence="8">
    <location>
        <begin position="39"/>
        <end position="61"/>
    </location>
</feature>
<dbReference type="EMBL" id="JAMD01000002">
    <property type="protein sequence ID" value="KEJ97040.1"/>
    <property type="molecule type" value="Genomic_DNA"/>
</dbReference>
<dbReference type="SUPFAM" id="SSF52540">
    <property type="entry name" value="P-loop containing nucleoside triphosphate hydrolases"/>
    <property type="match status" value="1"/>
</dbReference>
<keyword evidence="2 8" id="KW-0812">Transmembrane</keyword>
<feature type="transmembrane region" description="Helical" evidence="8">
    <location>
        <begin position="184"/>
        <end position="201"/>
    </location>
</feature>
<dbReference type="CDD" id="cd07346">
    <property type="entry name" value="ABC_6TM_exporters"/>
    <property type="match status" value="1"/>
</dbReference>
<comment type="function">
    <text evidence="7">Part of an ABC transporter complex. Transmembrane domains (TMD) form a pore in the inner membrane and the ATP-binding domain (NBD) is responsible for energy generation.</text>
</comment>
<comment type="subcellular location">
    <subcellularLocation>
        <location evidence="1">Cell membrane</location>
        <topology evidence="1">Multi-pass membrane protein</topology>
    </subcellularLocation>
</comment>
<evidence type="ECO:0000256" key="1">
    <source>
        <dbReference type="ARBA" id="ARBA00004651"/>
    </source>
</evidence>
<keyword evidence="4 11" id="KW-0067">ATP-binding</keyword>
<feature type="transmembrane region" description="Helical" evidence="8">
    <location>
        <begin position="81"/>
        <end position="97"/>
    </location>
</feature>
<dbReference type="InterPro" id="IPR017871">
    <property type="entry name" value="ABC_transporter-like_CS"/>
</dbReference>
<evidence type="ECO:0000259" key="10">
    <source>
        <dbReference type="PROSITE" id="PS50929"/>
    </source>
</evidence>
<dbReference type="Gene3D" id="1.20.1560.10">
    <property type="entry name" value="ABC transporter type 1, transmembrane domain"/>
    <property type="match status" value="1"/>
</dbReference>
<keyword evidence="12" id="KW-1185">Reference proteome</keyword>
<feature type="transmembrane region" description="Helical" evidence="8">
    <location>
        <begin position="298"/>
        <end position="320"/>
    </location>
</feature>
<keyword evidence="3" id="KW-0547">Nucleotide-binding</keyword>
<organism evidence="11 12">
    <name type="scientific">Pseudosulfitobacter pseudonitzschiae</name>
    <dbReference type="NCBI Taxonomy" id="1402135"/>
    <lineage>
        <taxon>Bacteria</taxon>
        <taxon>Pseudomonadati</taxon>
        <taxon>Pseudomonadota</taxon>
        <taxon>Alphaproteobacteria</taxon>
        <taxon>Rhodobacterales</taxon>
        <taxon>Roseobacteraceae</taxon>
        <taxon>Pseudosulfitobacter</taxon>
    </lineage>
</organism>
<evidence type="ECO:0000256" key="7">
    <source>
        <dbReference type="ARBA" id="ARBA00024725"/>
    </source>
</evidence>
<evidence type="ECO:0000313" key="12">
    <source>
        <dbReference type="Proteomes" id="UP000027746"/>
    </source>
</evidence>
<dbReference type="PROSITE" id="PS00211">
    <property type="entry name" value="ABC_TRANSPORTER_1"/>
    <property type="match status" value="1"/>
</dbReference>
<dbReference type="OrthoDB" id="9808328at2"/>
<dbReference type="FunFam" id="3.40.50.300:FF:000218">
    <property type="entry name" value="Multidrug ABC transporter ATP-binding protein"/>
    <property type="match status" value="1"/>
</dbReference>
<dbReference type="PROSITE" id="PS50893">
    <property type="entry name" value="ABC_TRANSPORTER_2"/>
    <property type="match status" value="1"/>
</dbReference>
<feature type="domain" description="ABC transmembrane type-1" evidence="10">
    <location>
        <begin position="41"/>
        <end position="327"/>
    </location>
</feature>
<dbReference type="GO" id="GO:0005886">
    <property type="term" value="C:plasma membrane"/>
    <property type="evidence" value="ECO:0007669"/>
    <property type="project" value="UniProtKB-SubCell"/>
</dbReference>
<dbReference type="InterPro" id="IPR003593">
    <property type="entry name" value="AAA+_ATPase"/>
</dbReference>
<dbReference type="InterPro" id="IPR011527">
    <property type="entry name" value="ABC1_TM_dom"/>
</dbReference>
<dbReference type="RefSeq" id="WP_037922627.1">
    <property type="nucleotide sequence ID" value="NZ_FQVP01000004.1"/>
</dbReference>
<evidence type="ECO:0000256" key="8">
    <source>
        <dbReference type="SAM" id="Phobius"/>
    </source>
</evidence>
<dbReference type="Pfam" id="PF00664">
    <property type="entry name" value="ABC_membrane"/>
    <property type="match status" value="1"/>
</dbReference>
<dbReference type="AlphaFoldDB" id="A0A073J5J9"/>
<reference evidence="11 12" key="1">
    <citation type="submission" date="2014-01" db="EMBL/GenBank/DDBJ databases">
        <title>Sulfitobacter sp. H3 (MCCC 1A00686) Genome Sequencing.</title>
        <authorList>
            <person name="Lai Q."/>
            <person name="Hong Z."/>
        </authorList>
    </citation>
    <scope>NUCLEOTIDE SEQUENCE [LARGE SCALE GENOMIC DNA]</scope>
    <source>
        <strain evidence="11 12">H3</strain>
    </source>
</reference>